<feature type="compositionally biased region" description="Basic and acidic residues" evidence="15">
    <location>
        <begin position="428"/>
        <end position="438"/>
    </location>
</feature>
<evidence type="ECO:0000256" key="8">
    <source>
        <dbReference type="ARBA" id="ARBA00022679"/>
    </source>
</evidence>
<feature type="compositionally biased region" description="Polar residues" evidence="15">
    <location>
        <begin position="300"/>
        <end position="311"/>
    </location>
</feature>
<feature type="region of interest" description="Disordered" evidence="15">
    <location>
        <begin position="494"/>
        <end position="515"/>
    </location>
</feature>
<feature type="region of interest" description="Disordered" evidence="15">
    <location>
        <begin position="545"/>
        <end position="596"/>
    </location>
</feature>
<dbReference type="InterPro" id="IPR046341">
    <property type="entry name" value="SET_dom_sf"/>
</dbReference>
<feature type="region of interest" description="Disordered" evidence="15">
    <location>
        <begin position="274"/>
        <end position="478"/>
    </location>
</feature>
<evidence type="ECO:0000256" key="11">
    <source>
        <dbReference type="ARBA" id="ARBA00023242"/>
    </source>
</evidence>
<dbReference type="Proteomes" id="UP000431533">
    <property type="component" value="Unassembled WGS sequence"/>
</dbReference>
<feature type="compositionally biased region" description="Polar residues" evidence="15">
    <location>
        <begin position="325"/>
        <end position="348"/>
    </location>
</feature>
<keyword evidence="9" id="KW-0949">S-adenosyl-L-methionine</keyword>
<evidence type="ECO:0000256" key="9">
    <source>
        <dbReference type="ARBA" id="ARBA00022691"/>
    </source>
</evidence>
<dbReference type="CDD" id="cd10524">
    <property type="entry name" value="SET_Suv4-20-like"/>
    <property type="match status" value="1"/>
</dbReference>
<feature type="region of interest" description="Disordered" evidence="15">
    <location>
        <begin position="690"/>
        <end position="725"/>
    </location>
</feature>
<evidence type="ECO:0000256" key="12">
    <source>
        <dbReference type="ARBA" id="ARBA00024057"/>
    </source>
</evidence>
<proteinExistence type="predicted"/>
<feature type="compositionally biased region" description="Polar residues" evidence="15">
    <location>
        <begin position="401"/>
        <end position="419"/>
    </location>
</feature>
<dbReference type="OrthoDB" id="6627536at2759"/>
<keyword evidence="10" id="KW-0156">Chromatin regulator</keyword>
<accession>A0A8H8R8V9</accession>
<evidence type="ECO:0000256" key="2">
    <source>
        <dbReference type="ARBA" id="ARBA00004123"/>
    </source>
</evidence>
<dbReference type="GeneID" id="41980560"/>
<dbReference type="Gene3D" id="1.10.10.1700">
    <property type="entry name" value="Histone-lysine N-methyltransferase"/>
    <property type="match status" value="1"/>
</dbReference>
<dbReference type="PANTHER" id="PTHR12977">
    <property type="entry name" value="SUPPRESSOR OF VARIEGATION 4-20-RELATED"/>
    <property type="match status" value="1"/>
</dbReference>
<evidence type="ECO:0000256" key="3">
    <source>
        <dbReference type="ARBA" id="ARBA00004286"/>
    </source>
</evidence>
<keyword evidence="6" id="KW-0158">Chromosome</keyword>
<dbReference type="InterPro" id="IPR025783">
    <property type="entry name" value="Set9_fungi"/>
</dbReference>
<dbReference type="InterPro" id="IPR041938">
    <property type="entry name" value="Hist-Lys_N-MTase_N"/>
</dbReference>
<dbReference type="InterPro" id="IPR039977">
    <property type="entry name" value="Suv4-20/Set9"/>
</dbReference>
<dbReference type="PROSITE" id="PS51567">
    <property type="entry name" value="SAM_MT43_SUVAR420_1"/>
    <property type="match status" value="1"/>
</dbReference>
<dbReference type="Pfam" id="PF00856">
    <property type="entry name" value="SET"/>
    <property type="match status" value="1"/>
</dbReference>
<evidence type="ECO:0000256" key="14">
    <source>
        <dbReference type="ARBA" id="ARBA00048081"/>
    </source>
</evidence>
<protein>
    <recommendedName>
        <fullName evidence="5">Histone-lysine N-methyltransferase SET9</fullName>
        <ecNumber evidence="12">2.1.1.372</ecNumber>
    </recommendedName>
    <alternativeName>
        <fullName evidence="4">Histone-lysine N-methyltransferase set9</fullName>
    </alternativeName>
    <alternativeName>
        <fullName evidence="13">SET domain protein 9</fullName>
    </alternativeName>
</protein>
<organism evidence="17 18">
    <name type="scientific">Lachnellula hyalina</name>
    <dbReference type="NCBI Taxonomy" id="1316788"/>
    <lineage>
        <taxon>Eukaryota</taxon>
        <taxon>Fungi</taxon>
        <taxon>Dikarya</taxon>
        <taxon>Ascomycota</taxon>
        <taxon>Pezizomycotina</taxon>
        <taxon>Leotiomycetes</taxon>
        <taxon>Helotiales</taxon>
        <taxon>Lachnaceae</taxon>
        <taxon>Lachnellula</taxon>
    </lineage>
</organism>
<keyword evidence="11" id="KW-0539">Nucleus</keyword>
<dbReference type="RefSeq" id="XP_031009555.1">
    <property type="nucleotide sequence ID" value="XM_031145354.1"/>
</dbReference>
<dbReference type="EMBL" id="QGMH01000004">
    <property type="protein sequence ID" value="TVY30770.1"/>
    <property type="molecule type" value="Genomic_DNA"/>
</dbReference>
<dbReference type="GO" id="GO:0032259">
    <property type="term" value="P:methylation"/>
    <property type="evidence" value="ECO:0007669"/>
    <property type="project" value="UniProtKB-KW"/>
</dbReference>
<evidence type="ECO:0000313" key="18">
    <source>
        <dbReference type="Proteomes" id="UP000431533"/>
    </source>
</evidence>
<keyword evidence="8 17" id="KW-0808">Transferase</keyword>
<keyword evidence="18" id="KW-1185">Reference proteome</keyword>
<sequence length="725" mass="81357">MPKLVPQKKERLTLAQLAAYDDILTDALVDHMVGIALMSGIKVYFWTSIRKNKSAYHSSRGIREEDVTSILQKSVIVEKDPAKAEAELLALPGLKKFVDNLKTEKEKDDFRRHLKKYVAIYLPDCPFEIASTNRYTVVTHEAAVTARRYIKKAEVVKYLCGIQVIMTEEEEEHIKSSRRDFSIVVSSRNKSASLFLGPARFANHDCGANAKLMTTGSAGMEIIAVRDIEIGDEVTVSYGENYFGEDNCECLCQTCEDQCQNGWTLAEDDENKHVPTLSIEDSSGDRQKYSFRRRRRLDSADNSSRDQSNTPDIDIRPLVPKRTPRSLSRMKNPNSALGRSQSRESSISPLKRRREANPSPLKQTVEVHISSKDSDAAKSMSREQSLSSRKRKRESESIEQDSSFVTLLEMAQSNINVKTPPSPPAKRGRAERPVKVEESNLSFSAEIANTPASSPSTSRHGSVETTDEQAGTDATSVDDDTIVVESVITAAIPKAKKPRGRKQLGPLEQSKSGETILVGNTTTLQHPALEDEGSPLSDLESQMFEDVDLDTTPKTSTRASKKKNTAESSQHSEYGRPAIKKRKRRASTPIMDKDHAPPVRIPGDYVLTPALLAQPTSAWINCKICEEPFVQEDAYFTRSSCPRCERHSKLYGYMWPKTDKEGRNDTEERVLDHRTVHRFIKPAEERIARKRNRSVTGSRAVTREISEAAVEEEKPKRGRKNRFTL</sequence>
<dbReference type="SUPFAM" id="SSF82199">
    <property type="entry name" value="SET domain"/>
    <property type="match status" value="1"/>
</dbReference>
<dbReference type="Gene3D" id="2.170.270.10">
    <property type="entry name" value="SET domain"/>
    <property type="match status" value="1"/>
</dbReference>
<keyword evidence="7 17" id="KW-0489">Methyltransferase</keyword>
<dbReference type="PROSITE" id="PS50280">
    <property type="entry name" value="SET"/>
    <property type="match status" value="1"/>
</dbReference>
<evidence type="ECO:0000256" key="5">
    <source>
        <dbReference type="ARBA" id="ARBA00015413"/>
    </source>
</evidence>
<evidence type="ECO:0000256" key="7">
    <source>
        <dbReference type="ARBA" id="ARBA00022603"/>
    </source>
</evidence>
<feature type="domain" description="SET" evidence="16">
    <location>
        <begin position="125"/>
        <end position="239"/>
    </location>
</feature>
<dbReference type="GO" id="GO:0140943">
    <property type="term" value="F:histone H4K20 trimethyltransferase activity"/>
    <property type="evidence" value="ECO:0007669"/>
    <property type="project" value="UniProtKB-EC"/>
</dbReference>
<feature type="compositionally biased region" description="Basic and acidic residues" evidence="15">
    <location>
        <begin position="701"/>
        <end position="715"/>
    </location>
</feature>
<feature type="compositionally biased region" description="Low complexity" evidence="15">
    <location>
        <begin position="377"/>
        <end position="387"/>
    </location>
</feature>
<comment type="subcellular location">
    <subcellularLocation>
        <location evidence="3">Chromosome</location>
    </subcellularLocation>
    <subcellularLocation>
        <location evidence="2">Nucleus</location>
    </subcellularLocation>
</comment>
<evidence type="ECO:0000256" key="4">
    <source>
        <dbReference type="ARBA" id="ARBA00014232"/>
    </source>
</evidence>
<dbReference type="PANTHER" id="PTHR12977:SF4">
    <property type="entry name" value="HISTONE-LYSINE N-METHYLTRANSFERASE KMT5B"/>
    <property type="match status" value="1"/>
</dbReference>
<evidence type="ECO:0000256" key="10">
    <source>
        <dbReference type="ARBA" id="ARBA00022853"/>
    </source>
</evidence>
<dbReference type="InterPro" id="IPR001214">
    <property type="entry name" value="SET_dom"/>
</dbReference>
<name>A0A8H8R8V9_9HELO</name>
<feature type="compositionally biased region" description="Basic residues" evidence="15">
    <location>
        <begin position="716"/>
        <end position="725"/>
    </location>
</feature>
<comment type="function">
    <text evidence="1">Histone methyltransferase that trimethylates 'Lys-20' of histone H4 to form H4K20me3.</text>
</comment>
<dbReference type="EC" id="2.1.1.372" evidence="12"/>
<evidence type="ECO:0000259" key="16">
    <source>
        <dbReference type="PROSITE" id="PS50280"/>
    </source>
</evidence>
<gene>
    <name evidence="17" type="primary">SET9</name>
    <name evidence="17" type="ORF">LHYA1_G000362</name>
</gene>
<evidence type="ECO:0000313" key="17">
    <source>
        <dbReference type="EMBL" id="TVY30770.1"/>
    </source>
</evidence>
<dbReference type="AlphaFoldDB" id="A0A8H8R8V9"/>
<evidence type="ECO:0000256" key="13">
    <source>
        <dbReference type="ARBA" id="ARBA00030653"/>
    </source>
</evidence>
<comment type="caution">
    <text evidence="17">The sequence shown here is derived from an EMBL/GenBank/DDBJ whole genome shotgun (WGS) entry which is preliminary data.</text>
</comment>
<evidence type="ECO:0000256" key="1">
    <source>
        <dbReference type="ARBA" id="ARBA00001984"/>
    </source>
</evidence>
<dbReference type="SMART" id="SM00317">
    <property type="entry name" value="SET"/>
    <property type="match status" value="1"/>
</dbReference>
<feature type="compositionally biased region" description="Polar residues" evidence="15">
    <location>
        <begin position="450"/>
        <end position="475"/>
    </location>
</feature>
<comment type="catalytic activity">
    <reaction evidence="14">
        <text>L-lysyl(20)-[histone H4] + 3 S-adenosyl-L-methionine = N(6),N(6),N(6)-trimethyl-L-lysyl(20)-[histone H4] + 3 S-adenosyl-L-homocysteine + 3 H(+)</text>
        <dbReference type="Rhea" id="RHEA:64456"/>
        <dbReference type="Rhea" id="RHEA-COMP:15554"/>
        <dbReference type="Rhea" id="RHEA-COMP:15998"/>
        <dbReference type="ChEBI" id="CHEBI:15378"/>
        <dbReference type="ChEBI" id="CHEBI:29969"/>
        <dbReference type="ChEBI" id="CHEBI:57856"/>
        <dbReference type="ChEBI" id="CHEBI:59789"/>
        <dbReference type="ChEBI" id="CHEBI:61961"/>
        <dbReference type="EC" id="2.1.1.372"/>
    </reaction>
</comment>
<reference evidence="17 18" key="1">
    <citation type="submission" date="2018-05" db="EMBL/GenBank/DDBJ databases">
        <title>Genome sequencing and assembly of the regulated plant pathogen Lachnellula willkommii and related sister species for the development of diagnostic species identification markers.</title>
        <authorList>
            <person name="Giroux E."/>
            <person name="Bilodeau G."/>
        </authorList>
    </citation>
    <scope>NUCLEOTIDE SEQUENCE [LARGE SCALE GENOMIC DNA]</scope>
    <source>
        <strain evidence="17 18">CBS 185.66</strain>
    </source>
</reference>
<dbReference type="GO" id="GO:0005694">
    <property type="term" value="C:chromosome"/>
    <property type="evidence" value="ECO:0007669"/>
    <property type="project" value="UniProtKB-SubCell"/>
</dbReference>
<evidence type="ECO:0000256" key="15">
    <source>
        <dbReference type="SAM" id="MobiDB-lite"/>
    </source>
</evidence>
<evidence type="ECO:0000256" key="6">
    <source>
        <dbReference type="ARBA" id="ARBA00022454"/>
    </source>
</evidence>
<dbReference type="GO" id="GO:0005634">
    <property type="term" value="C:nucleus"/>
    <property type="evidence" value="ECO:0007669"/>
    <property type="project" value="UniProtKB-SubCell"/>
</dbReference>